<evidence type="ECO:0000313" key="2">
    <source>
        <dbReference type="EMBL" id="NFA44506.1"/>
    </source>
</evidence>
<dbReference type="EMBL" id="SGKU01000091">
    <property type="protein sequence ID" value="NFA44506.1"/>
    <property type="molecule type" value="Genomic_DNA"/>
</dbReference>
<proteinExistence type="predicted"/>
<accession>A0A6M0SVX8</accession>
<dbReference type="AlphaFoldDB" id="A0A6M0SVX8"/>
<keyword evidence="1" id="KW-1188">Viral release from host cell</keyword>
<gene>
    <name evidence="2" type="ORF">EXM65_18605</name>
</gene>
<dbReference type="InterPro" id="IPR010090">
    <property type="entry name" value="Phage_tape_meas"/>
</dbReference>
<dbReference type="PANTHER" id="PTHR37813">
    <property type="entry name" value="FELS-2 PROPHAGE PROTEIN"/>
    <property type="match status" value="1"/>
</dbReference>
<name>A0A6M0SVX8_CLOBO</name>
<organism evidence="2 3">
    <name type="scientific">Clostridium botulinum</name>
    <dbReference type="NCBI Taxonomy" id="1491"/>
    <lineage>
        <taxon>Bacteria</taxon>
        <taxon>Bacillati</taxon>
        <taxon>Bacillota</taxon>
        <taxon>Clostridia</taxon>
        <taxon>Eubacteriales</taxon>
        <taxon>Clostridiaceae</taxon>
        <taxon>Clostridium</taxon>
    </lineage>
</organism>
<dbReference type="NCBIfam" id="TIGR01760">
    <property type="entry name" value="tape_meas_TP901"/>
    <property type="match status" value="1"/>
</dbReference>
<dbReference type="PANTHER" id="PTHR37813:SF1">
    <property type="entry name" value="FELS-2 PROPHAGE PROTEIN"/>
    <property type="match status" value="1"/>
</dbReference>
<evidence type="ECO:0000256" key="1">
    <source>
        <dbReference type="ARBA" id="ARBA00022612"/>
    </source>
</evidence>
<protein>
    <submittedName>
        <fullName evidence="2">Phage tail tape measure protein</fullName>
    </submittedName>
</protein>
<comment type="caution">
    <text evidence="2">The sequence shown here is derived from an EMBL/GenBank/DDBJ whole genome shotgun (WGS) entry which is preliminary data.</text>
</comment>
<reference evidence="2 3" key="1">
    <citation type="submission" date="2019-02" db="EMBL/GenBank/DDBJ databases">
        <title>Genome sequencing of Clostridium botulinum clinical isolates.</title>
        <authorList>
            <person name="Brunt J."/>
            <person name="Van Vliet A.H.M."/>
            <person name="Stringer S.C."/>
            <person name="Grant K.A."/>
            <person name="Carter A.C."/>
            <person name="Peck M.W."/>
        </authorList>
    </citation>
    <scope>NUCLEOTIDE SEQUENCE [LARGE SCALE GENOMIC DNA]</scope>
    <source>
        <strain evidence="2 3">H113700579</strain>
    </source>
</reference>
<dbReference type="Proteomes" id="UP000472355">
    <property type="component" value="Unassembled WGS sequence"/>
</dbReference>
<evidence type="ECO:0000313" key="3">
    <source>
        <dbReference type="Proteomes" id="UP000472355"/>
    </source>
</evidence>
<sequence length="128" mass="12974">MSINVGSAIAYLTLDKSSFTNGIKSAGSDLKNFVSGSNSAEDSIKSLGNSMTSAGSAMAMPSIAAGGFLAVATNTAMGFEEQMSKVKAISGATGDDMVKLSTLSRDMGASTKFSAKESGEALEYMAMA</sequence>